<feature type="domain" description="Peptidase S26" evidence="8">
    <location>
        <begin position="5"/>
        <end position="166"/>
    </location>
</feature>
<evidence type="ECO:0000256" key="6">
    <source>
        <dbReference type="PIRSR" id="PIRSR600223-1"/>
    </source>
</evidence>
<dbReference type="CDD" id="cd06530">
    <property type="entry name" value="S26_SPase_I"/>
    <property type="match status" value="1"/>
</dbReference>
<protein>
    <recommendedName>
        <fullName evidence="4 7">Signal peptidase I</fullName>
        <ecNumber evidence="4 7">3.4.21.89</ecNumber>
    </recommendedName>
</protein>
<dbReference type="PRINTS" id="PR00727">
    <property type="entry name" value="LEADERPTASE"/>
</dbReference>
<proteinExistence type="inferred from homology"/>
<name>A0A0R1SS63_9LACO</name>
<comment type="subcellular location">
    <subcellularLocation>
        <location evidence="2">Cell membrane</location>
        <topology evidence="2">Single-pass type II membrane protein</topology>
    </subcellularLocation>
    <subcellularLocation>
        <location evidence="7">Membrane</location>
        <topology evidence="7">Single-pass type II membrane protein</topology>
    </subcellularLocation>
</comment>
<dbReference type="InterPro" id="IPR036286">
    <property type="entry name" value="LexA/Signal_pep-like_sf"/>
</dbReference>
<dbReference type="EC" id="3.4.21.89" evidence="4 7"/>
<keyword evidence="7" id="KW-0645">Protease</keyword>
<dbReference type="GO" id="GO:0004252">
    <property type="term" value="F:serine-type endopeptidase activity"/>
    <property type="evidence" value="ECO:0007669"/>
    <property type="project" value="InterPro"/>
</dbReference>
<dbReference type="GO" id="GO:0005886">
    <property type="term" value="C:plasma membrane"/>
    <property type="evidence" value="ECO:0007669"/>
    <property type="project" value="UniProtKB-SubCell"/>
</dbReference>
<evidence type="ECO:0000256" key="3">
    <source>
        <dbReference type="ARBA" id="ARBA00009370"/>
    </source>
</evidence>
<dbReference type="PANTHER" id="PTHR43390">
    <property type="entry name" value="SIGNAL PEPTIDASE I"/>
    <property type="match status" value="1"/>
</dbReference>
<gene>
    <name evidence="9" type="ORF">FC85_GL001497</name>
</gene>
<dbReference type="InterPro" id="IPR019758">
    <property type="entry name" value="Pept_S26A_signal_pept_1_CS"/>
</dbReference>
<dbReference type="PATRIC" id="fig|1423739.3.peg.1565"/>
<dbReference type="NCBIfam" id="TIGR02227">
    <property type="entry name" value="sigpep_I_bact"/>
    <property type="match status" value="1"/>
</dbReference>
<evidence type="ECO:0000259" key="8">
    <source>
        <dbReference type="Pfam" id="PF10502"/>
    </source>
</evidence>
<dbReference type="EMBL" id="AZEY01000013">
    <property type="protein sequence ID" value="KRL69330.1"/>
    <property type="molecule type" value="Genomic_DNA"/>
</dbReference>
<feature type="active site" evidence="6">
    <location>
        <position position="72"/>
    </location>
</feature>
<feature type="active site" evidence="6">
    <location>
        <position position="27"/>
    </location>
</feature>
<sequence length="186" mass="20563">MPIALGLVIGLAVKQFVISASFIHGDSMKPNLQSGQMVTVLRPATIHRNSVIIFNAHGEDPQATKPTDYYVKRVIGLPGDTVSSNNGQIYVNNHQINQNYISNNQRTTGTGNWDLQSLSQHWTQDKGTVKVPQGKYFVLGDHRSVSNDSRYWGFVDKSKIEGVAKAFPFQKDANQINAAYKVGAPY</sequence>
<dbReference type="AlphaFoldDB" id="A0A0R1SS63"/>
<dbReference type="PROSITE" id="PS00761">
    <property type="entry name" value="SPASE_I_3"/>
    <property type="match status" value="1"/>
</dbReference>
<organism evidence="9 10">
    <name type="scientific">Lentilactobacillus diolivorans DSM 14421</name>
    <dbReference type="NCBI Taxonomy" id="1423739"/>
    <lineage>
        <taxon>Bacteria</taxon>
        <taxon>Bacillati</taxon>
        <taxon>Bacillota</taxon>
        <taxon>Bacilli</taxon>
        <taxon>Lactobacillales</taxon>
        <taxon>Lactobacillaceae</taxon>
        <taxon>Lentilactobacillus</taxon>
    </lineage>
</organism>
<dbReference type="STRING" id="1423739.FC85_GL001497"/>
<dbReference type="PANTHER" id="PTHR43390:SF1">
    <property type="entry name" value="CHLOROPLAST PROCESSING PEPTIDASE"/>
    <property type="match status" value="1"/>
</dbReference>
<comment type="caution">
    <text evidence="9">The sequence shown here is derived from an EMBL/GenBank/DDBJ whole genome shotgun (WGS) entry which is preliminary data.</text>
</comment>
<evidence type="ECO:0000256" key="4">
    <source>
        <dbReference type="ARBA" id="ARBA00013208"/>
    </source>
</evidence>
<evidence type="ECO:0000313" key="10">
    <source>
        <dbReference type="Proteomes" id="UP000052013"/>
    </source>
</evidence>
<dbReference type="InterPro" id="IPR019533">
    <property type="entry name" value="Peptidase_S26"/>
</dbReference>
<evidence type="ECO:0000256" key="7">
    <source>
        <dbReference type="RuleBase" id="RU362042"/>
    </source>
</evidence>
<evidence type="ECO:0000256" key="5">
    <source>
        <dbReference type="ARBA" id="ARBA00022801"/>
    </source>
</evidence>
<dbReference type="GO" id="GO:0009003">
    <property type="term" value="F:signal peptidase activity"/>
    <property type="evidence" value="ECO:0007669"/>
    <property type="project" value="UniProtKB-EC"/>
</dbReference>
<accession>A0A0R1SS63</accession>
<evidence type="ECO:0000256" key="2">
    <source>
        <dbReference type="ARBA" id="ARBA00004401"/>
    </source>
</evidence>
<comment type="catalytic activity">
    <reaction evidence="1 7">
        <text>Cleavage of hydrophobic, N-terminal signal or leader sequences from secreted and periplasmic proteins.</text>
        <dbReference type="EC" id="3.4.21.89"/>
    </reaction>
</comment>
<comment type="similarity">
    <text evidence="3 7">Belongs to the peptidase S26 family.</text>
</comment>
<keyword evidence="5 7" id="KW-0378">Hydrolase</keyword>
<reference evidence="9 10" key="1">
    <citation type="journal article" date="2015" name="Genome Announc.">
        <title>Expanding the biotechnology potential of lactobacilli through comparative genomics of 213 strains and associated genera.</title>
        <authorList>
            <person name="Sun Z."/>
            <person name="Harris H.M."/>
            <person name="McCann A."/>
            <person name="Guo C."/>
            <person name="Argimon S."/>
            <person name="Zhang W."/>
            <person name="Yang X."/>
            <person name="Jeffery I.B."/>
            <person name="Cooney J.C."/>
            <person name="Kagawa T.F."/>
            <person name="Liu W."/>
            <person name="Song Y."/>
            <person name="Salvetti E."/>
            <person name="Wrobel A."/>
            <person name="Rasinkangas P."/>
            <person name="Parkhill J."/>
            <person name="Rea M.C."/>
            <person name="O'Sullivan O."/>
            <person name="Ritari J."/>
            <person name="Douillard F.P."/>
            <person name="Paul Ross R."/>
            <person name="Yang R."/>
            <person name="Briner A.E."/>
            <person name="Felis G.E."/>
            <person name="de Vos W.M."/>
            <person name="Barrangou R."/>
            <person name="Klaenhammer T.R."/>
            <person name="Caufield P.W."/>
            <person name="Cui Y."/>
            <person name="Zhang H."/>
            <person name="O'Toole P.W."/>
        </authorList>
    </citation>
    <scope>NUCLEOTIDE SEQUENCE [LARGE SCALE GENOMIC DNA]</scope>
    <source>
        <strain evidence="9 10">DSM 14421</strain>
    </source>
</reference>
<dbReference type="Gene3D" id="2.10.109.10">
    <property type="entry name" value="Umud Fragment, subunit A"/>
    <property type="match status" value="1"/>
</dbReference>
<evidence type="ECO:0000256" key="1">
    <source>
        <dbReference type="ARBA" id="ARBA00000677"/>
    </source>
</evidence>
<dbReference type="GO" id="GO:0006465">
    <property type="term" value="P:signal peptide processing"/>
    <property type="evidence" value="ECO:0007669"/>
    <property type="project" value="InterPro"/>
</dbReference>
<evidence type="ECO:0000313" key="9">
    <source>
        <dbReference type="EMBL" id="KRL69330.1"/>
    </source>
</evidence>
<dbReference type="Proteomes" id="UP000052013">
    <property type="component" value="Unassembled WGS sequence"/>
</dbReference>
<dbReference type="InterPro" id="IPR000223">
    <property type="entry name" value="Pept_S26A_signal_pept_1"/>
</dbReference>
<dbReference type="Pfam" id="PF10502">
    <property type="entry name" value="Peptidase_S26"/>
    <property type="match status" value="1"/>
</dbReference>
<dbReference type="SUPFAM" id="SSF51306">
    <property type="entry name" value="LexA/Signal peptidase"/>
    <property type="match status" value="1"/>
</dbReference>